<comment type="subcellular location">
    <subcellularLocation>
        <location evidence="1">Membrane</location>
        <topology evidence="1">Single-pass membrane protein</topology>
    </subcellularLocation>
</comment>
<keyword evidence="2 6" id="KW-0812">Transmembrane</keyword>
<evidence type="ECO:0000256" key="6">
    <source>
        <dbReference type="SAM" id="Phobius"/>
    </source>
</evidence>
<feature type="compositionally biased region" description="Polar residues" evidence="5">
    <location>
        <begin position="273"/>
        <end position="286"/>
    </location>
</feature>
<keyword evidence="4 6" id="KW-0472">Membrane</keyword>
<feature type="transmembrane region" description="Helical" evidence="6">
    <location>
        <begin position="152"/>
        <end position="176"/>
    </location>
</feature>
<dbReference type="Proteomes" id="UP000799423">
    <property type="component" value="Unassembled WGS sequence"/>
</dbReference>
<evidence type="ECO:0000256" key="2">
    <source>
        <dbReference type="ARBA" id="ARBA00022692"/>
    </source>
</evidence>
<keyword evidence="3 6" id="KW-1133">Transmembrane helix</keyword>
<organism evidence="7 8">
    <name type="scientific">Plenodomus tracheiphilus IPT5</name>
    <dbReference type="NCBI Taxonomy" id="1408161"/>
    <lineage>
        <taxon>Eukaryota</taxon>
        <taxon>Fungi</taxon>
        <taxon>Dikarya</taxon>
        <taxon>Ascomycota</taxon>
        <taxon>Pezizomycotina</taxon>
        <taxon>Dothideomycetes</taxon>
        <taxon>Pleosporomycetidae</taxon>
        <taxon>Pleosporales</taxon>
        <taxon>Pleosporineae</taxon>
        <taxon>Leptosphaeriaceae</taxon>
        <taxon>Plenodomus</taxon>
    </lineage>
</organism>
<feature type="region of interest" description="Disordered" evidence="5">
    <location>
        <begin position="205"/>
        <end position="295"/>
    </location>
</feature>
<dbReference type="AlphaFoldDB" id="A0A6A7BMB4"/>
<reference evidence="7" key="1">
    <citation type="submission" date="2020-01" db="EMBL/GenBank/DDBJ databases">
        <authorList>
            <consortium name="DOE Joint Genome Institute"/>
            <person name="Haridas S."/>
            <person name="Albert R."/>
            <person name="Binder M."/>
            <person name="Bloem J."/>
            <person name="Labutti K."/>
            <person name="Salamov A."/>
            <person name="Andreopoulos B."/>
            <person name="Baker S.E."/>
            <person name="Barry K."/>
            <person name="Bills G."/>
            <person name="Bluhm B.H."/>
            <person name="Cannon C."/>
            <person name="Castanera R."/>
            <person name="Culley D.E."/>
            <person name="Daum C."/>
            <person name="Ezra D."/>
            <person name="Gonzalez J.B."/>
            <person name="Henrissat B."/>
            <person name="Kuo A."/>
            <person name="Liang C."/>
            <person name="Lipzen A."/>
            <person name="Lutzoni F."/>
            <person name="Magnuson J."/>
            <person name="Mondo S."/>
            <person name="Nolan M."/>
            <person name="Ohm R."/>
            <person name="Pangilinan J."/>
            <person name="Park H.-J."/>
            <person name="Ramirez L."/>
            <person name="Alfaro M."/>
            <person name="Sun H."/>
            <person name="Tritt A."/>
            <person name="Yoshinaga Y."/>
            <person name="Zwiers L.-H."/>
            <person name="Turgeon B.G."/>
            <person name="Goodwin S.B."/>
            <person name="Spatafora J.W."/>
            <person name="Crous P.W."/>
            <person name="Grigoriev I.V."/>
        </authorList>
    </citation>
    <scope>NUCLEOTIDE SEQUENCE</scope>
    <source>
        <strain evidence="7">IPT5</strain>
    </source>
</reference>
<evidence type="ECO:0000256" key="1">
    <source>
        <dbReference type="ARBA" id="ARBA00004167"/>
    </source>
</evidence>
<keyword evidence="8" id="KW-1185">Reference proteome</keyword>
<gene>
    <name evidence="7" type="ORF">T440DRAFT_437420</name>
</gene>
<dbReference type="PANTHER" id="PTHR15549:SF26">
    <property type="entry name" value="AXIAL BUDDING PATTERN PROTEIN 2-RELATED"/>
    <property type="match status" value="1"/>
</dbReference>
<dbReference type="InterPro" id="IPR051694">
    <property type="entry name" value="Immunoregulatory_rcpt-like"/>
</dbReference>
<dbReference type="GO" id="GO:0016020">
    <property type="term" value="C:membrane"/>
    <property type="evidence" value="ECO:0007669"/>
    <property type="project" value="UniProtKB-SubCell"/>
</dbReference>
<evidence type="ECO:0000256" key="3">
    <source>
        <dbReference type="ARBA" id="ARBA00022989"/>
    </source>
</evidence>
<sequence>MNDSLSRRQDFAPRCPAGGTWWSCGYGTKFLGCCARDPCDITCAQGNLYPGAFDPSAYGTFPDATCGTGSKFYTCSAGETFWGCCKTNACSQGGCPDGDLEPAIMNRDDQLIAYHATGGSTTLSTATKTFISATSSASSTGGTPQTKDSTPVAAIAGGTAGGVLALAIITGLLIYYCCFLKKSRKAHVERIAVEDQTNKELQWQLQQQRDAPPDYTTPTHTQPPYNHPTYYAYTHLQSTQPQPPSPQELPIAQLSPLPHKSSPAHTPGPSELSGETTRSELGTPETSPKGRQGEFKQIPASFVLSPLTEFDEPVSGGMGGGGVRRASKGTGRQSRFVEMSPMSSMDGFEDGGLDKRGMQSASPMGVGSAWVAPQDWEFDASTKVVGGNGRLTESQTGLGVDGVDDIMARMERLERLDDQRAARGGRRLPLRDLGHAA</sequence>
<dbReference type="GO" id="GO:0071944">
    <property type="term" value="C:cell periphery"/>
    <property type="evidence" value="ECO:0007669"/>
    <property type="project" value="UniProtKB-ARBA"/>
</dbReference>
<accession>A0A6A7BMB4</accession>
<name>A0A6A7BMB4_9PLEO</name>
<dbReference type="EMBL" id="MU006288">
    <property type="protein sequence ID" value="KAF2856586.1"/>
    <property type="molecule type" value="Genomic_DNA"/>
</dbReference>
<feature type="region of interest" description="Disordered" evidence="5">
    <location>
        <begin position="414"/>
        <end position="437"/>
    </location>
</feature>
<dbReference type="PANTHER" id="PTHR15549">
    <property type="entry name" value="PAIRED IMMUNOGLOBULIN-LIKE TYPE 2 RECEPTOR"/>
    <property type="match status" value="1"/>
</dbReference>
<feature type="region of interest" description="Disordered" evidence="5">
    <location>
        <begin position="311"/>
        <end position="332"/>
    </location>
</feature>
<evidence type="ECO:0000313" key="7">
    <source>
        <dbReference type="EMBL" id="KAF2856586.1"/>
    </source>
</evidence>
<dbReference type="OrthoDB" id="3692311at2759"/>
<evidence type="ECO:0000256" key="4">
    <source>
        <dbReference type="ARBA" id="ARBA00023136"/>
    </source>
</evidence>
<protein>
    <submittedName>
        <fullName evidence="7">Uncharacterized protein</fullName>
    </submittedName>
</protein>
<evidence type="ECO:0000256" key="5">
    <source>
        <dbReference type="SAM" id="MobiDB-lite"/>
    </source>
</evidence>
<proteinExistence type="predicted"/>
<evidence type="ECO:0000313" key="8">
    <source>
        <dbReference type="Proteomes" id="UP000799423"/>
    </source>
</evidence>